<dbReference type="GO" id="GO:0005634">
    <property type="term" value="C:nucleus"/>
    <property type="evidence" value="ECO:0007669"/>
    <property type="project" value="UniProtKB-SubCell"/>
</dbReference>
<dbReference type="EMBL" id="JBAMMX010000005">
    <property type="protein sequence ID" value="KAK6940233.1"/>
    <property type="molecule type" value="Genomic_DNA"/>
</dbReference>
<feature type="region of interest" description="Disordered" evidence="3">
    <location>
        <begin position="73"/>
        <end position="95"/>
    </location>
</feature>
<dbReference type="SUPFAM" id="SSF46689">
    <property type="entry name" value="Homeodomain-like"/>
    <property type="match status" value="1"/>
</dbReference>
<reference evidence="6 7" key="1">
    <citation type="submission" date="2023-12" db="EMBL/GenBank/DDBJ databases">
        <title>A high-quality genome assembly for Dillenia turbinata (Dilleniales).</title>
        <authorList>
            <person name="Chanderbali A."/>
        </authorList>
    </citation>
    <scope>NUCLEOTIDE SEQUENCE [LARGE SCALE GENOMIC DNA]</scope>
    <source>
        <strain evidence="6">LSX21</strain>
        <tissue evidence="6">Leaf</tissue>
    </source>
</reference>
<evidence type="ECO:0000313" key="6">
    <source>
        <dbReference type="EMBL" id="KAK6940233.1"/>
    </source>
</evidence>
<dbReference type="Pfam" id="PF00249">
    <property type="entry name" value="Myb_DNA-binding"/>
    <property type="match status" value="1"/>
</dbReference>
<evidence type="ECO:0000256" key="1">
    <source>
        <dbReference type="ARBA" id="ARBA00004123"/>
    </source>
</evidence>
<feature type="domain" description="HTH myb-type" evidence="5">
    <location>
        <begin position="37"/>
        <end position="91"/>
    </location>
</feature>
<dbReference type="PANTHER" id="PTHR45614">
    <property type="entry name" value="MYB PROTEIN-RELATED"/>
    <property type="match status" value="1"/>
</dbReference>
<dbReference type="SMART" id="SM00717">
    <property type="entry name" value="SANT"/>
    <property type="match status" value="1"/>
</dbReference>
<keyword evidence="2" id="KW-0539">Nucleus</keyword>
<organism evidence="6 7">
    <name type="scientific">Dillenia turbinata</name>
    <dbReference type="NCBI Taxonomy" id="194707"/>
    <lineage>
        <taxon>Eukaryota</taxon>
        <taxon>Viridiplantae</taxon>
        <taxon>Streptophyta</taxon>
        <taxon>Embryophyta</taxon>
        <taxon>Tracheophyta</taxon>
        <taxon>Spermatophyta</taxon>
        <taxon>Magnoliopsida</taxon>
        <taxon>eudicotyledons</taxon>
        <taxon>Gunneridae</taxon>
        <taxon>Pentapetalae</taxon>
        <taxon>Dilleniales</taxon>
        <taxon>Dilleniaceae</taxon>
        <taxon>Dillenia</taxon>
    </lineage>
</organism>
<dbReference type="PROSITE" id="PS50090">
    <property type="entry name" value="MYB_LIKE"/>
    <property type="match status" value="1"/>
</dbReference>
<accession>A0AAN8ZN08</accession>
<dbReference type="GO" id="GO:0000981">
    <property type="term" value="F:DNA-binding transcription factor activity, RNA polymerase II-specific"/>
    <property type="evidence" value="ECO:0007669"/>
    <property type="project" value="TreeGrafter"/>
</dbReference>
<keyword evidence="7" id="KW-1185">Reference proteome</keyword>
<evidence type="ECO:0000256" key="3">
    <source>
        <dbReference type="SAM" id="MobiDB-lite"/>
    </source>
</evidence>
<comment type="subcellular location">
    <subcellularLocation>
        <location evidence="1">Nucleus</location>
    </subcellularLocation>
</comment>
<sequence>METNLSIYNCKYISPSFLGDETNPHQGFSTLLLINPSFMLQKRPWTKEEEQILVTAQAASGNSWVKIAQRMPGRTEDNVKNHWHSTQRRNGPGRY</sequence>
<dbReference type="InterPro" id="IPR001005">
    <property type="entry name" value="SANT/Myb"/>
</dbReference>
<dbReference type="CDD" id="cd00167">
    <property type="entry name" value="SANT"/>
    <property type="match status" value="1"/>
</dbReference>
<proteinExistence type="predicted"/>
<gene>
    <name evidence="6" type="ORF">RJ641_029764</name>
</gene>
<dbReference type="InterPro" id="IPR017930">
    <property type="entry name" value="Myb_dom"/>
</dbReference>
<feature type="domain" description="Myb-like" evidence="4">
    <location>
        <begin position="37"/>
        <end position="87"/>
    </location>
</feature>
<evidence type="ECO:0000259" key="5">
    <source>
        <dbReference type="PROSITE" id="PS51294"/>
    </source>
</evidence>
<dbReference type="InterPro" id="IPR009057">
    <property type="entry name" value="Homeodomain-like_sf"/>
</dbReference>
<evidence type="ECO:0000256" key="2">
    <source>
        <dbReference type="ARBA" id="ARBA00023242"/>
    </source>
</evidence>
<dbReference type="Gene3D" id="1.10.10.60">
    <property type="entry name" value="Homeodomain-like"/>
    <property type="match status" value="1"/>
</dbReference>
<evidence type="ECO:0000313" key="7">
    <source>
        <dbReference type="Proteomes" id="UP001370490"/>
    </source>
</evidence>
<name>A0AAN8ZN08_9MAGN</name>
<dbReference type="Proteomes" id="UP001370490">
    <property type="component" value="Unassembled WGS sequence"/>
</dbReference>
<comment type="caution">
    <text evidence="6">The sequence shown here is derived from an EMBL/GenBank/DDBJ whole genome shotgun (WGS) entry which is preliminary data.</text>
</comment>
<protein>
    <submittedName>
        <fullName evidence="6">SANT/Myb domain</fullName>
    </submittedName>
</protein>
<dbReference type="PROSITE" id="PS51294">
    <property type="entry name" value="HTH_MYB"/>
    <property type="match status" value="1"/>
</dbReference>
<evidence type="ECO:0000259" key="4">
    <source>
        <dbReference type="PROSITE" id="PS50090"/>
    </source>
</evidence>
<dbReference type="AlphaFoldDB" id="A0AAN8ZN08"/>
<dbReference type="InterPro" id="IPR050560">
    <property type="entry name" value="MYB_TF"/>
</dbReference>
<dbReference type="GO" id="GO:0000978">
    <property type="term" value="F:RNA polymerase II cis-regulatory region sequence-specific DNA binding"/>
    <property type="evidence" value="ECO:0007669"/>
    <property type="project" value="TreeGrafter"/>
</dbReference>
<dbReference type="PANTHER" id="PTHR45614:SF150">
    <property type="entry name" value="MYB-LIKE DNA-BINDING DOMAIN CONTAINING PROTEIN, EXPRESSED"/>
    <property type="match status" value="1"/>
</dbReference>